<name>A0A0N5CCI5_STREA</name>
<keyword evidence="2" id="KW-1185">Reference proteome</keyword>
<dbReference type="AlphaFoldDB" id="A0A0N5CCI5"/>
<protein>
    <submittedName>
        <fullName evidence="3">Zinc finger protein on ecdysone puffs</fullName>
    </submittedName>
</protein>
<sequence>MIMETWEEVVSQNGPGGGVNNNNMQGNGQGMGGGMNPNMNNGMMNNGMMNNGMRPPMMPKQPSNPGLFRRMFRGRNPNNQGSNILKNCFNKKHLGNPYGPSNGPPGPNMNGGYNGGGNFRDGSFRGGNNFNGRGANFNRRGSFDDYGQ</sequence>
<reference evidence="3" key="1">
    <citation type="submission" date="2017-02" db="UniProtKB">
        <authorList>
            <consortium name="WormBaseParasite"/>
        </authorList>
    </citation>
    <scope>IDENTIFICATION</scope>
</reference>
<dbReference type="Proteomes" id="UP000046392">
    <property type="component" value="Unplaced"/>
</dbReference>
<evidence type="ECO:0000313" key="3">
    <source>
        <dbReference type="WBParaSite" id="SPAL_0001559200.1"/>
    </source>
</evidence>
<evidence type="ECO:0000256" key="1">
    <source>
        <dbReference type="SAM" id="MobiDB-lite"/>
    </source>
</evidence>
<feature type="region of interest" description="Disordered" evidence="1">
    <location>
        <begin position="78"/>
        <end position="148"/>
    </location>
</feature>
<feature type="compositionally biased region" description="Low complexity" evidence="1">
    <location>
        <begin position="126"/>
        <end position="140"/>
    </location>
</feature>
<proteinExistence type="predicted"/>
<organism evidence="2 3">
    <name type="scientific">Strongyloides papillosus</name>
    <name type="common">Intestinal threadworm</name>
    <dbReference type="NCBI Taxonomy" id="174720"/>
    <lineage>
        <taxon>Eukaryota</taxon>
        <taxon>Metazoa</taxon>
        <taxon>Ecdysozoa</taxon>
        <taxon>Nematoda</taxon>
        <taxon>Chromadorea</taxon>
        <taxon>Rhabditida</taxon>
        <taxon>Tylenchina</taxon>
        <taxon>Panagrolaimomorpha</taxon>
        <taxon>Strongyloidoidea</taxon>
        <taxon>Strongyloididae</taxon>
        <taxon>Strongyloides</taxon>
    </lineage>
</organism>
<dbReference type="WBParaSite" id="SPAL_0001559200.1">
    <property type="protein sequence ID" value="SPAL_0001559200.1"/>
    <property type="gene ID" value="SPAL_0001559200"/>
</dbReference>
<accession>A0A0N5CCI5</accession>
<evidence type="ECO:0000313" key="2">
    <source>
        <dbReference type="Proteomes" id="UP000046392"/>
    </source>
</evidence>